<evidence type="ECO:0000313" key="4">
    <source>
        <dbReference type="EMBL" id="CCH60539.1"/>
    </source>
</evidence>
<dbReference type="GeneID" id="14495643"/>
<evidence type="ECO:0000313" key="5">
    <source>
        <dbReference type="Proteomes" id="UP000002866"/>
    </source>
</evidence>
<reference evidence="4 5" key="1">
    <citation type="journal article" date="2011" name="Proc. Natl. Acad. Sci. U.S.A.">
        <title>Evolutionary erosion of yeast sex chromosomes by mating-type switching accidents.</title>
        <authorList>
            <person name="Gordon J.L."/>
            <person name="Armisen D."/>
            <person name="Proux-Wera E."/>
            <person name="Oheigeartaigh S.S."/>
            <person name="Byrne K.P."/>
            <person name="Wolfe K.H."/>
        </authorList>
    </citation>
    <scope>NUCLEOTIDE SEQUENCE [LARGE SCALE GENOMIC DNA]</scope>
    <source>
        <strain evidence="5">ATCC 34711 / CBS 6284 / DSM 70876 / NBRC 10599 / NRRL Y-10934 / UCD 77-7</strain>
    </source>
</reference>
<evidence type="ECO:0000256" key="2">
    <source>
        <dbReference type="SAM" id="MobiDB-lite"/>
    </source>
</evidence>
<dbReference type="KEGG" id="tbl:TBLA_0D00290"/>
<dbReference type="EMBL" id="HE806319">
    <property type="protein sequence ID" value="CCH60539.1"/>
    <property type="molecule type" value="Genomic_DNA"/>
</dbReference>
<dbReference type="PANTHER" id="PTHR31560:SF0">
    <property type="entry name" value="UPF0652 PROTEIN C22H10.08"/>
    <property type="match status" value="1"/>
</dbReference>
<dbReference type="Pfam" id="PF09418">
    <property type="entry name" value="DUF2009"/>
    <property type="match status" value="1"/>
</dbReference>
<dbReference type="PANTHER" id="PTHR31560">
    <property type="entry name" value="UPF0652 PROTEIN C16A11.03C-RELATED"/>
    <property type="match status" value="1"/>
</dbReference>
<dbReference type="Gene3D" id="4.10.640.40">
    <property type="entry name" value="Cytoplasmic polyadenylation element-binding protein, ZZ domain"/>
    <property type="match status" value="1"/>
</dbReference>
<evidence type="ECO:0000259" key="3">
    <source>
        <dbReference type="PROSITE" id="PS50119"/>
    </source>
</evidence>
<dbReference type="InterPro" id="IPR057668">
    <property type="entry name" value="E2_Ub-conjug_enz_C"/>
</dbReference>
<dbReference type="Proteomes" id="UP000002866">
    <property type="component" value="Chromosome 4"/>
</dbReference>
<accession>I2H2D7</accession>
<keyword evidence="1" id="KW-0479">Metal-binding</keyword>
<evidence type="ECO:0000256" key="1">
    <source>
        <dbReference type="PROSITE-ProRule" id="PRU00024"/>
    </source>
</evidence>
<dbReference type="InterPro" id="IPR018553">
    <property type="entry name" value="E2_Ub-conjug_enz"/>
</dbReference>
<gene>
    <name evidence="4" type="primary">TBLA0D00290</name>
    <name evidence="4" type="ORF">TBLA_0D00290</name>
</gene>
<dbReference type="GO" id="GO:0008270">
    <property type="term" value="F:zinc ion binding"/>
    <property type="evidence" value="ECO:0007669"/>
    <property type="project" value="UniProtKB-KW"/>
</dbReference>
<dbReference type="InterPro" id="IPR000315">
    <property type="entry name" value="Znf_B-box"/>
</dbReference>
<proteinExistence type="predicted"/>
<dbReference type="InParanoid" id="I2H2D7"/>
<keyword evidence="1" id="KW-0862">Zinc</keyword>
<dbReference type="RefSeq" id="XP_004180058.1">
    <property type="nucleotide sequence ID" value="XM_004180010.1"/>
</dbReference>
<dbReference type="Pfam" id="PF22586">
    <property type="entry name" value="ANCHR-like_BBOX"/>
    <property type="match status" value="1"/>
</dbReference>
<name>I2H2D7_HENB6</name>
<dbReference type="PROSITE" id="PS50119">
    <property type="entry name" value="ZF_BBOX"/>
    <property type="match status" value="1"/>
</dbReference>
<feature type="region of interest" description="Disordered" evidence="2">
    <location>
        <begin position="105"/>
        <end position="129"/>
    </location>
</feature>
<protein>
    <recommendedName>
        <fullName evidence="3">B box-type domain-containing protein</fullName>
    </recommendedName>
</protein>
<keyword evidence="5" id="KW-1185">Reference proteome</keyword>
<dbReference type="AlphaFoldDB" id="I2H2D7"/>
<organism evidence="4 5">
    <name type="scientific">Henningerozyma blattae (strain ATCC 34711 / CBS 6284 / DSM 70876 / NBRC 10599 / NRRL Y-10934 / UCD 77-7)</name>
    <name type="common">Yeast</name>
    <name type="synonym">Tetrapisispora blattae</name>
    <dbReference type="NCBI Taxonomy" id="1071380"/>
    <lineage>
        <taxon>Eukaryota</taxon>
        <taxon>Fungi</taxon>
        <taxon>Dikarya</taxon>
        <taxon>Ascomycota</taxon>
        <taxon>Saccharomycotina</taxon>
        <taxon>Saccharomycetes</taxon>
        <taxon>Saccharomycetales</taxon>
        <taxon>Saccharomycetaceae</taxon>
        <taxon>Henningerozyma</taxon>
    </lineage>
</organism>
<dbReference type="OMA" id="DAFAHMF"/>
<dbReference type="InterPro" id="IPR038446">
    <property type="entry name" value="CEBP_ZZ_sf"/>
</dbReference>
<feature type="compositionally biased region" description="Polar residues" evidence="2">
    <location>
        <begin position="105"/>
        <end position="115"/>
    </location>
</feature>
<dbReference type="eggNOG" id="ENOG502QRJJ">
    <property type="taxonomic scope" value="Eukaryota"/>
</dbReference>
<feature type="domain" description="B box-type" evidence="3">
    <location>
        <begin position="49"/>
        <end position="95"/>
    </location>
</feature>
<keyword evidence="1" id="KW-0863">Zinc-finger</keyword>
<sequence>MNSKKSLKEILDSENIDFDDDIIEDNKVNIENSKDEVFADVENNDGDNDTSTICIECENEKWIIICQDCQDNFCEDCFNSIHKTGTRREHTFINTKIQENDIKASNANTIDVTGNNDHDNPDDEGNISNELEDRSFKVSNSISEGKLLKYLQKNISFIPMRLTYEERYLLKLLEATLEVSEYTNNVDILSYESKTKRIVKQLKELCSILSGLVIASNFKIGLKLIENKEYKKFSNWFKKIFEIGRRYKIMNPEKMKSNYGKLVYILMDSMLPEIESIMEFNLYKPINTIESFLIENNSKNTDNNEIYQMFRDNLILDATSYISSIGKTRTQINKLIKKKESAIETLANKYGKINGFDDEKIRQIIYSIDDFNTYTFMNRTPILRMQRRLDLFLEPEIMKKYPIGIKYGRGGSKLTHDHSKQYHYVQQSLMIWSIVQREMIHLWYLADLDLFSTTHYQLANTGHGLNRIKACPLIYKEMVKIIGECKMSSKEWIGSSVIHLGDHAVPNALFFLDKYIQIPNILMPFDNTINKIDEYVSHDVFFSEYITKEYGSTKDLKLIILQDSFTHMFDGSGADNFFMSGSCIDGRLTSAWNFCNELSKKKYYNIFLLTGFTGFNGNEGF</sequence>
<dbReference type="OrthoDB" id="406045at2759"/>
<dbReference type="HOGENOM" id="CLU_021807_0_0_1"/>